<protein>
    <recommendedName>
        <fullName evidence="2">DH domain-containing protein</fullName>
    </recommendedName>
</protein>
<feature type="compositionally biased region" description="Polar residues" evidence="1">
    <location>
        <begin position="869"/>
        <end position="880"/>
    </location>
</feature>
<reference evidence="3 4" key="1">
    <citation type="journal article" date="2020" name="ISME J.">
        <title>Uncovering the hidden diversity of litter-decomposition mechanisms in mushroom-forming fungi.</title>
        <authorList>
            <person name="Floudas D."/>
            <person name="Bentzer J."/>
            <person name="Ahren D."/>
            <person name="Johansson T."/>
            <person name="Persson P."/>
            <person name="Tunlid A."/>
        </authorList>
    </citation>
    <scope>NUCLEOTIDE SEQUENCE [LARGE SCALE GENOMIC DNA]</scope>
    <source>
        <strain evidence="3 4">CBS 406.79</strain>
    </source>
</reference>
<gene>
    <name evidence="3" type="ORF">D9757_004717</name>
</gene>
<dbReference type="AlphaFoldDB" id="A0A8H5HS55"/>
<dbReference type="Pfam" id="PF00621">
    <property type="entry name" value="RhoGEF"/>
    <property type="match status" value="1"/>
</dbReference>
<evidence type="ECO:0000259" key="2">
    <source>
        <dbReference type="PROSITE" id="PS50010"/>
    </source>
</evidence>
<evidence type="ECO:0000256" key="1">
    <source>
        <dbReference type="SAM" id="MobiDB-lite"/>
    </source>
</evidence>
<feature type="region of interest" description="Disordered" evidence="1">
    <location>
        <begin position="846"/>
        <end position="888"/>
    </location>
</feature>
<dbReference type="InterPro" id="IPR035899">
    <property type="entry name" value="DBL_dom_sf"/>
</dbReference>
<feature type="domain" description="DH" evidence="2">
    <location>
        <begin position="902"/>
        <end position="947"/>
    </location>
</feature>
<proteinExistence type="predicted"/>
<dbReference type="GO" id="GO:0005085">
    <property type="term" value="F:guanyl-nucleotide exchange factor activity"/>
    <property type="evidence" value="ECO:0007669"/>
    <property type="project" value="InterPro"/>
</dbReference>
<dbReference type="OrthoDB" id="660555at2759"/>
<evidence type="ECO:0000313" key="4">
    <source>
        <dbReference type="Proteomes" id="UP000518752"/>
    </source>
</evidence>
<feature type="region of interest" description="Disordered" evidence="1">
    <location>
        <begin position="790"/>
        <end position="828"/>
    </location>
</feature>
<feature type="compositionally biased region" description="Polar residues" evidence="1">
    <location>
        <begin position="248"/>
        <end position="257"/>
    </location>
</feature>
<feature type="region of interest" description="Disordered" evidence="1">
    <location>
        <begin position="144"/>
        <end position="207"/>
    </location>
</feature>
<feature type="compositionally biased region" description="Basic and acidic residues" evidence="1">
    <location>
        <begin position="227"/>
        <end position="236"/>
    </location>
</feature>
<name>A0A8H5HS55_9AGAR</name>
<feature type="compositionally biased region" description="Polar residues" evidence="1">
    <location>
        <begin position="818"/>
        <end position="827"/>
    </location>
</feature>
<dbReference type="InterPro" id="IPR000219">
    <property type="entry name" value="DH_dom"/>
</dbReference>
<accession>A0A8H5HS55</accession>
<dbReference type="PROSITE" id="PS50010">
    <property type="entry name" value="DH_2"/>
    <property type="match status" value="1"/>
</dbReference>
<dbReference type="Gene3D" id="1.20.900.10">
    <property type="entry name" value="Dbl homology (DH) domain"/>
    <property type="match status" value="1"/>
</dbReference>
<feature type="region of interest" description="Disordered" evidence="1">
    <location>
        <begin position="220"/>
        <end position="322"/>
    </location>
</feature>
<keyword evidence="4" id="KW-1185">Reference proteome</keyword>
<comment type="caution">
    <text evidence="3">The sequence shown here is derived from an EMBL/GenBank/DDBJ whole genome shotgun (WGS) entry which is preliminary data.</text>
</comment>
<feature type="region of interest" description="Disordered" evidence="1">
    <location>
        <begin position="1"/>
        <end position="51"/>
    </location>
</feature>
<feature type="compositionally biased region" description="Low complexity" evidence="1">
    <location>
        <begin position="15"/>
        <end position="24"/>
    </location>
</feature>
<evidence type="ECO:0000313" key="3">
    <source>
        <dbReference type="EMBL" id="KAF5388480.1"/>
    </source>
</evidence>
<sequence>MAAAGLPELVWTDMSTPPTSSTECESNEPHFFPYPQLSQQPQAQKKLRKLPHPPPSFHAFSVVNQSDLSFIADEPPEQSNFPFIFPRRTPSLDHERTFKSHSDSGHSYAYTPSLHSSLSRPTTFLSMTDSQTPLLRSLSAIGVRKSMPSSASTKKLTKRRPPGGLGQFKPLPIPESEPKSLPMLPPAVPSKPAQPLQNAPKRRGSISRAFTVALKRRLSMPKSMSKHIQEVHEQEPTPRTPHKHRARSSTPVRTSQELPPLASKLSMKFKGKSPEKGLPFPPPPPPPAKDEQDFSSSSHVLYPPTPVSTAPMSSTKLRKARKDNKKKFTIGVEDDADFPLIPGPAARLPLIHTHLPSDIILQSTSPTEFVHDLSLDQDSPALHSELPSLQRPQLVRKQWEPGGRLSMNHPSTHASIQRRWTLAMAMTSNELTDEVFVAEVEKIRQVSLHLFQENEVRSGSSRSVEGTGGFRGWEFGYLDPDSEDVSVNEDDDAEAWEGYSTPMLDLNQSISTTGMSEGLITGPPSMVHIGLPRSVSSVANHSPYTDPDKVWSSALHALLVTRDLLRTERNYLDQIKTLLSSSPCVMTPATQAFVETTFLWGAPDSSLSSSGFHADPMAPVPPPPLMHAYLLSLITLSCSLLKEWEREPTVNGVGQIFVSKEEEIERVFVGWCGVVGGWMTEQKVDRRRNANLSEDDKKRRRRLSKTKFLTPTSSVSHLNSLTPLSSFASISAPISLTSKPSLDPSSVSVSTMFTRRPVVRSSTTSIAAARWRKSMPNVPDLRLDVNLDHSKLTSPGTMEPPKSAGPRAEHFPADTPLPQHTLSTSSIGVRRASTHLALDVNGRDTNVDLEERGNGRNLSHLDVSFDRIPSTSGTSPSQEPASGLVDGNGRRIHSVRELGILPVQRVTRYSLLFRDLLKQTPATSPSHLILEQASEAANRIAAKCDRAQGNAEFFFNMSLSASGIVRG</sequence>
<dbReference type="Proteomes" id="UP000518752">
    <property type="component" value="Unassembled WGS sequence"/>
</dbReference>
<dbReference type="EMBL" id="JAACJN010000029">
    <property type="protein sequence ID" value="KAF5388480.1"/>
    <property type="molecule type" value="Genomic_DNA"/>
</dbReference>
<organism evidence="3 4">
    <name type="scientific">Collybiopsis confluens</name>
    <dbReference type="NCBI Taxonomy" id="2823264"/>
    <lineage>
        <taxon>Eukaryota</taxon>
        <taxon>Fungi</taxon>
        <taxon>Dikarya</taxon>
        <taxon>Basidiomycota</taxon>
        <taxon>Agaricomycotina</taxon>
        <taxon>Agaricomycetes</taxon>
        <taxon>Agaricomycetidae</taxon>
        <taxon>Agaricales</taxon>
        <taxon>Marasmiineae</taxon>
        <taxon>Omphalotaceae</taxon>
        <taxon>Collybiopsis</taxon>
    </lineage>
</organism>
<dbReference type="SUPFAM" id="SSF48065">
    <property type="entry name" value="DBL homology domain (DH-domain)"/>
    <property type="match status" value="1"/>
</dbReference>